<keyword evidence="9 12" id="KW-0072">Autophagy</keyword>
<sequence>GWTLRPNPHFSRLSPLHLLGRSYRLGSPEELQRFQRDFSSRLWLTYRRHFPALPGTPWTTDCGWGCMLRSAQMLLAQGLVLHLLGRGEGGLGDWGDPKIPGSAPKCWEISPGSGESPPRPPGPPWAAGPGCCWPRGSSCSCWAGVRGVWGTGGTPKSREDPPGHTQDPPGWTQDPPGQTQNPLKWTQDPPGYPQDPPGPPQDPPAQTGHPLEHPQSRARDPPRWAQTPPFSRA</sequence>
<comment type="function">
    <text evidence="12">Cysteine protease that plays a key role in autophagy by mediating both proteolytic activation and delipidation of ATG8 family proteins.</text>
</comment>
<dbReference type="GO" id="GO:0000423">
    <property type="term" value="P:mitophagy"/>
    <property type="evidence" value="ECO:0007669"/>
    <property type="project" value="TreeGrafter"/>
</dbReference>
<dbReference type="GO" id="GO:0019786">
    <property type="term" value="F:protein-phosphatidylethanolamide deconjugating activity"/>
    <property type="evidence" value="ECO:0007669"/>
    <property type="project" value="InterPro"/>
</dbReference>
<evidence type="ECO:0000313" key="16">
    <source>
        <dbReference type="Proteomes" id="UP000586704"/>
    </source>
</evidence>
<proteinExistence type="inferred from homology"/>
<feature type="compositionally biased region" description="Pro residues" evidence="13">
    <location>
        <begin position="190"/>
        <end position="203"/>
    </location>
</feature>
<dbReference type="EC" id="3.4.22.-" evidence="12"/>
<evidence type="ECO:0000256" key="7">
    <source>
        <dbReference type="ARBA" id="ARBA00022807"/>
    </source>
</evidence>
<dbReference type="GO" id="GO:0035973">
    <property type="term" value="P:aggrephagy"/>
    <property type="evidence" value="ECO:0007669"/>
    <property type="project" value="TreeGrafter"/>
</dbReference>
<dbReference type="GO" id="GO:0034727">
    <property type="term" value="P:piecemeal microautophagy of the nucleus"/>
    <property type="evidence" value="ECO:0007669"/>
    <property type="project" value="TreeGrafter"/>
</dbReference>
<name>A0A7L4NCH1_9AVES</name>
<feature type="compositionally biased region" description="Polar residues" evidence="13">
    <location>
        <begin position="175"/>
        <end position="184"/>
    </location>
</feature>
<comment type="subcellular location">
    <subcellularLocation>
        <location evidence="1 12">Cytoplasm</location>
    </subcellularLocation>
</comment>
<evidence type="ECO:0000313" key="15">
    <source>
        <dbReference type="EMBL" id="NXY87763.1"/>
    </source>
</evidence>
<dbReference type="PANTHER" id="PTHR22624">
    <property type="entry name" value="CYSTEINE PROTEASE ATG4"/>
    <property type="match status" value="1"/>
</dbReference>
<dbReference type="InterPro" id="IPR038765">
    <property type="entry name" value="Papain-like_cys_pep_sf"/>
</dbReference>
<evidence type="ECO:0000256" key="3">
    <source>
        <dbReference type="ARBA" id="ARBA00022448"/>
    </source>
</evidence>
<feature type="compositionally biased region" description="Basic and acidic residues" evidence="13">
    <location>
        <begin position="210"/>
        <end position="222"/>
    </location>
</feature>
<dbReference type="Proteomes" id="UP000586704">
    <property type="component" value="Unassembled WGS sequence"/>
</dbReference>
<dbReference type="OrthoDB" id="2960936at2759"/>
<keyword evidence="8 12" id="KW-0653">Protein transport</keyword>
<keyword evidence="3" id="KW-0813">Transport</keyword>
<comment type="similarity">
    <text evidence="2 12">Belongs to the peptidase C54 family.</text>
</comment>
<dbReference type="InterPro" id="IPR005078">
    <property type="entry name" value="Peptidase_C54"/>
</dbReference>
<feature type="non-terminal residue" evidence="15">
    <location>
        <position position="233"/>
    </location>
</feature>
<dbReference type="InterPro" id="IPR046792">
    <property type="entry name" value="Peptidase_C54_cat"/>
</dbReference>
<dbReference type="GO" id="GO:0016485">
    <property type="term" value="P:protein processing"/>
    <property type="evidence" value="ECO:0007669"/>
    <property type="project" value="TreeGrafter"/>
</dbReference>
<dbReference type="EMBL" id="VYZU01057785">
    <property type="protein sequence ID" value="NXY87763.1"/>
    <property type="molecule type" value="Genomic_DNA"/>
</dbReference>
<evidence type="ECO:0000256" key="4">
    <source>
        <dbReference type="ARBA" id="ARBA00022490"/>
    </source>
</evidence>
<evidence type="ECO:0000256" key="13">
    <source>
        <dbReference type="SAM" id="MobiDB-lite"/>
    </source>
</evidence>
<dbReference type="GO" id="GO:0005737">
    <property type="term" value="C:cytoplasm"/>
    <property type="evidence" value="ECO:0007669"/>
    <property type="project" value="UniProtKB-SubCell"/>
</dbReference>
<feature type="region of interest" description="Disordered" evidence="13">
    <location>
        <begin position="152"/>
        <end position="233"/>
    </location>
</feature>
<dbReference type="SUPFAM" id="SSF54001">
    <property type="entry name" value="Cysteine proteinases"/>
    <property type="match status" value="1"/>
</dbReference>
<dbReference type="GO" id="GO:0000045">
    <property type="term" value="P:autophagosome assembly"/>
    <property type="evidence" value="ECO:0007669"/>
    <property type="project" value="TreeGrafter"/>
</dbReference>
<dbReference type="AlphaFoldDB" id="A0A7L4NCH1"/>
<keyword evidence="4 12" id="KW-0963">Cytoplasm</keyword>
<dbReference type="GO" id="GO:0004197">
    <property type="term" value="F:cysteine-type endopeptidase activity"/>
    <property type="evidence" value="ECO:0007669"/>
    <property type="project" value="TreeGrafter"/>
</dbReference>
<reference evidence="15 16" key="1">
    <citation type="submission" date="2020-02" db="EMBL/GenBank/DDBJ databases">
        <title>Bird 10,000 Genomes (B10K) Project - Family phase.</title>
        <authorList>
            <person name="Zhang G."/>
        </authorList>
    </citation>
    <scope>NUCLEOTIDE SEQUENCE [LARGE SCALE GENOMIC DNA]</scope>
    <source>
        <strain evidence="15">B10K-DU-013-51</strain>
        <tissue evidence="15">Mixed tissue sample</tissue>
    </source>
</reference>
<keyword evidence="6 12" id="KW-0378">Hydrolase</keyword>
<dbReference type="Pfam" id="PF03416">
    <property type="entry name" value="Peptidase_C54"/>
    <property type="match status" value="1"/>
</dbReference>
<evidence type="ECO:0000256" key="8">
    <source>
        <dbReference type="ARBA" id="ARBA00022927"/>
    </source>
</evidence>
<accession>A0A7L4NCH1</accession>
<evidence type="ECO:0000259" key="14">
    <source>
        <dbReference type="Pfam" id="PF03416"/>
    </source>
</evidence>
<feature type="region of interest" description="Disordered" evidence="13">
    <location>
        <begin position="94"/>
        <end position="124"/>
    </location>
</feature>
<keyword evidence="16" id="KW-1185">Reference proteome</keyword>
<keyword evidence="7" id="KW-0788">Thiol protease</keyword>
<organism evidence="15 16">
    <name type="scientific">Ceyx cyanopectus</name>
    <name type="common">Indigo-banded kingfisher</name>
    <dbReference type="NCBI Taxonomy" id="390723"/>
    <lineage>
        <taxon>Eukaryota</taxon>
        <taxon>Metazoa</taxon>
        <taxon>Chordata</taxon>
        <taxon>Craniata</taxon>
        <taxon>Vertebrata</taxon>
        <taxon>Euteleostomi</taxon>
        <taxon>Archelosauria</taxon>
        <taxon>Archosauria</taxon>
        <taxon>Dinosauria</taxon>
        <taxon>Saurischia</taxon>
        <taxon>Theropoda</taxon>
        <taxon>Coelurosauria</taxon>
        <taxon>Aves</taxon>
        <taxon>Neognathae</taxon>
        <taxon>Neoaves</taxon>
        <taxon>Telluraves</taxon>
        <taxon>Coraciimorphae</taxon>
        <taxon>Coraciiformes</taxon>
        <taxon>Alcedinidae</taxon>
        <taxon>Ceyx</taxon>
    </lineage>
</organism>
<evidence type="ECO:0000256" key="2">
    <source>
        <dbReference type="ARBA" id="ARBA00010958"/>
    </source>
</evidence>
<comment type="catalytic activity">
    <reaction evidence="10">
        <text>[protein]-C-terminal L-amino acid-glycyl-phosphatidylserine + H2O = [protein]-C-terminal L-amino acid-glycine + a 1,2-diacyl-sn-glycero-3-phospho-L-serine</text>
        <dbReference type="Rhea" id="RHEA:67576"/>
        <dbReference type="Rhea" id="RHEA-COMP:17324"/>
        <dbReference type="Rhea" id="RHEA-COMP:17326"/>
        <dbReference type="ChEBI" id="CHEBI:15377"/>
        <dbReference type="ChEBI" id="CHEBI:57262"/>
        <dbReference type="ChEBI" id="CHEBI:172940"/>
        <dbReference type="ChEBI" id="CHEBI:172942"/>
    </reaction>
    <physiologicalReaction direction="left-to-right" evidence="10">
        <dbReference type="Rhea" id="RHEA:67577"/>
    </physiologicalReaction>
</comment>
<dbReference type="GO" id="GO:0015031">
    <property type="term" value="P:protein transport"/>
    <property type="evidence" value="ECO:0007669"/>
    <property type="project" value="UniProtKB-KW"/>
</dbReference>
<gene>
    <name evidence="15" type="primary">Atg4d</name>
    <name evidence="15" type="ORF">CEYCYA_R12080</name>
</gene>
<comment type="catalytic activity">
    <reaction evidence="11">
        <text>[protein]-C-terminal L-amino acid-glycyl-phosphatidylethanolamide + H2O = [protein]-C-terminal L-amino acid-glycine + a 1,2-diacyl-sn-glycero-3-phosphoethanolamine</text>
        <dbReference type="Rhea" id="RHEA:67548"/>
        <dbReference type="Rhea" id="RHEA-COMP:17323"/>
        <dbReference type="Rhea" id="RHEA-COMP:17324"/>
        <dbReference type="ChEBI" id="CHEBI:15377"/>
        <dbReference type="ChEBI" id="CHEBI:64612"/>
        <dbReference type="ChEBI" id="CHEBI:172940"/>
        <dbReference type="ChEBI" id="CHEBI:172941"/>
    </reaction>
    <physiologicalReaction direction="left-to-right" evidence="11">
        <dbReference type="Rhea" id="RHEA:67549"/>
    </physiologicalReaction>
</comment>
<evidence type="ECO:0000256" key="9">
    <source>
        <dbReference type="ARBA" id="ARBA00023006"/>
    </source>
</evidence>
<evidence type="ECO:0000256" key="6">
    <source>
        <dbReference type="ARBA" id="ARBA00022801"/>
    </source>
</evidence>
<comment type="caution">
    <text evidence="15">The sequence shown here is derived from an EMBL/GenBank/DDBJ whole genome shotgun (WGS) entry which is preliminary data.</text>
</comment>
<evidence type="ECO:0000256" key="5">
    <source>
        <dbReference type="ARBA" id="ARBA00022670"/>
    </source>
</evidence>
<evidence type="ECO:0000256" key="12">
    <source>
        <dbReference type="RuleBase" id="RU363115"/>
    </source>
</evidence>
<keyword evidence="5 12" id="KW-0645">Protease</keyword>
<dbReference type="PANTHER" id="PTHR22624:SF36">
    <property type="entry name" value="CYSTEINE PROTEASE ATG4D"/>
    <property type="match status" value="1"/>
</dbReference>
<evidence type="ECO:0000256" key="10">
    <source>
        <dbReference type="ARBA" id="ARBA00029289"/>
    </source>
</evidence>
<protein>
    <recommendedName>
        <fullName evidence="12">Cysteine protease</fullName>
        <ecNumber evidence="12">3.4.22.-</ecNumber>
    </recommendedName>
</protein>
<feature type="non-terminal residue" evidence="15">
    <location>
        <position position="1"/>
    </location>
</feature>
<evidence type="ECO:0000256" key="11">
    <source>
        <dbReference type="ARBA" id="ARBA00029362"/>
    </source>
</evidence>
<feature type="domain" description="Peptidase C54 catalytic" evidence="14">
    <location>
        <begin position="32"/>
        <end position="93"/>
    </location>
</feature>
<evidence type="ECO:0000256" key="1">
    <source>
        <dbReference type="ARBA" id="ARBA00004496"/>
    </source>
</evidence>